<accession>H6RK86</accession>
<evidence type="ECO:0000313" key="2">
    <source>
        <dbReference type="EMBL" id="CCG01109.1"/>
    </source>
</evidence>
<dbReference type="STRING" id="1146883.BLASA_0110"/>
<evidence type="ECO:0000313" key="3">
    <source>
        <dbReference type="Proteomes" id="UP000007517"/>
    </source>
</evidence>
<organism evidence="2 3">
    <name type="scientific">Blastococcus saxobsidens (strain DD2)</name>
    <dbReference type="NCBI Taxonomy" id="1146883"/>
    <lineage>
        <taxon>Bacteria</taxon>
        <taxon>Bacillati</taxon>
        <taxon>Actinomycetota</taxon>
        <taxon>Actinomycetes</taxon>
        <taxon>Geodermatophilales</taxon>
        <taxon>Geodermatophilaceae</taxon>
        <taxon>Blastococcus</taxon>
    </lineage>
</organism>
<sequence length="72" mass="8008">MWLFFTRRLRMWLILPVVVPLATGVLRRLGRALERRRGPSAVSNALLAAGDLGDRARATLGGGRRGRRGRRG</sequence>
<dbReference type="HOGENOM" id="CLU_2806338_0_0_11"/>
<reference evidence="2 3" key="1">
    <citation type="journal article" date="2012" name="J. Bacteriol.">
        <title>Genome Sequence of Blastococcus saxobsidens DD2, a Stone-Inhabiting Bacterium.</title>
        <authorList>
            <person name="Chouaia B."/>
            <person name="Crotti E."/>
            <person name="Brusetti L."/>
            <person name="Daffonchio D."/>
            <person name="Essoussi I."/>
            <person name="Nouioui I."/>
            <person name="Sbissi I."/>
            <person name="Ghodhbane-Gtari F."/>
            <person name="Gtari M."/>
            <person name="Vacherie B."/>
            <person name="Barbe V."/>
            <person name="Medigue C."/>
            <person name="Gury J."/>
            <person name="Pujic P."/>
            <person name="Normand P."/>
        </authorList>
    </citation>
    <scope>NUCLEOTIDE SEQUENCE [LARGE SCALE GENOMIC DNA]</scope>
    <source>
        <strain evidence="2 3">DD2</strain>
    </source>
</reference>
<proteinExistence type="predicted"/>
<keyword evidence="1" id="KW-0472">Membrane</keyword>
<reference evidence="3" key="2">
    <citation type="submission" date="2012-02" db="EMBL/GenBank/DDBJ databases">
        <title>Complete genome sequence of Blastococcus saxobsidens strain DD2.</title>
        <authorList>
            <person name="Genoscope."/>
        </authorList>
    </citation>
    <scope>NUCLEOTIDE SEQUENCE [LARGE SCALE GENOMIC DNA]</scope>
    <source>
        <strain evidence="3">DD2</strain>
    </source>
</reference>
<dbReference type="KEGG" id="bsd:BLASA_0110"/>
<dbReference type="AlphaFoldDB" id="H6RK86"/>
<name>H6RK86_BLASD</name>
<evidence type="ECO:0000256" key="1">
    <source>
        <dbReference type="SAM" id="Phobius"/>
    </source>
</evidence>
<gene>
    <name evidence="2" type="ordered locus">BLASA_0110</name>
</gene>
<protein>
    <submittedName>
        <fullName evidence="2">Uncharacterized protein</fullName>
    </submittedName>
</protein>
<dbReference type="Proteomes" id="UP000007517">
    <property type="component" value="Chromosome"/>
</dbReference>
<keyword evidence="1" id="KW-0812">Transmembrane</keyword>
<keyword evidence="3" id="KW-1185">Reference proteome</keyword>
<dbReference type="eggNOG" id="ENOG5031WE6">
    <property type="taxonomic scope" value="Bacteria"/>
</dbReference>
<feature type="transmembrane region" description="Helical" evidence="1">
    <location>
        <begin position="12"/>
        <end position="30"/>
    </location>
</feature>
<dbReference type="RefSeq" id="WP_014374026.1">
    <property type="nucleotide sequence ID" value="NC_016943.1"/>
</dbReference>
<dbReference type="EMBL" id="FO117623">
    <property type="protein sequence ID" value="CCG01109.1"/>
    <property type="molecule type" value="Genomic_DNA"/>
</dbReference>
<keyword evidence="1" id="KW-1133">Transmembrane helix</keyword>